<accession>A0A9D2AXS4</accession>
<dbReference type="InterPro" id="IPR029052">
    <property type="entry name" value="Metallo-depent_PP-like"/>
</dbReference>
<evidence type="ECO:0000313" key="3">
    <source>
        <dbReference type="Proteomes" id="UP000824156"/>
    </source>
</evidence>
<dbReference type="PANTHER" id="PTHR46546:SF4">
    <property type="entry name" value="SHEWANELLA-LIKE PROTEIN PHOSPHATASE 1"/>
    <property type="match status" value="1"/>
</dbReference>
<organism evidence="2 3">
    <name type="scientific">Candidatus Sphingobacterium stercoripullorum</name>
    <dbReference type="NCBI Taxonomy" id="2838759"/>
    <lineage>
        <taxon>Bacteria</taxon>
        <taxon>Pseudomonadati</taxon>
        <taxon>Bacteroidota</taxon>
        <taxon>Sphingobacteriia</taxon>
        <taxon>Sphingobacteriales</taxon>
        <taxon>Sphingobacteriaceae</taxon>
        <taxon>Sphingobacterium</taxon>
    </lineage>
</organism>
<dbReference type="InterPro" id="IPR004843">
    <property type="entry name" value="Calcineurin-like_PHP"/>
</dbReference>
<reference evidence="2" key="2">
    <citation type="submission" date="2021-04" db="EMBL/GenBank/DDBJ databases">
        <authorList>
            <person name="Gilroy R."/>
        </authorList>
    </citation>
    <scope>NUCLEOTIDE SEQUENCE</scope>
    <source>
        <strain evidence="2">1719</strain>
    </source>
</reference>
<sequence>MNLQKKLFSSLILFSIIATLPLHDAKSQEKQLNINELPHILFNSKDTTIMWIEGNEKLAVNSNDSIAYQIAIKKLSSKYDIPLSEALSFNFQTHKFKTRFNSIDKFTAVSDIHGQYDLFVKLLQANNIIDQQNNWIYGDGILLINGDIFDRGDKVSESIWLVFKLFVQAKEHGGEVIYQAGNHELMVFDKDLRYINDKYKLASELFEKSYDELYISPNTFFGKWLKELPIMTLINDVLFTHAGISEELTARHLPLETINQLFTDSIYTRVKEEYRKSEQLNFLARTNGPLWYRGYFKDDSLTTDEVKKWINQYQANFLVVGHTSQKEIRTLFNNTVIAIDSSIKKGKHGEILVYENGKLYASDPSGKRRLLF</sequence>
<feature type="domain" description="Calcineurin-like phosphoesterase" evidence="1">
    <location>
        <begin position="105"/>
        <end position="323"/>
    </location>
</feature>
<evidence type="ECO:0000313" key="2">
    <source>
        <dbReference type="EMBL" id="HIX53813.1"/>
    </source>
</evidence>
<name>A0A9D2AXS4_9SPHI</name>
<comment type="caution">
    <text evidence="2">The sequence shown here is derived from an EMBL/GenBank/DDBJ whole genome shotgun (WGS) entry which is preliminary data.</text>
</comment>
<dbReference type="PANTHER" id="PTHR46546">
    <property type="entry name" value="SHEWANELLA-LIKE PROTEIN PHOSPHATASE 1"/>
    <property type="match status" value="1"/>
</dbReference>
<dbReference type="GO" id="GO:0016787">
    <property type="term" value="F:hydrolase activity"/>
    <property type="evidence" value="ECO:0007669"/>
    <property type="project" value="InterPro"/>
</dbReference>
<dbReference type="EMBL" id="DXEZ01000062">
    <property type="protein sequence ID" value="HIX53813.1"/>
    <property type="molecule type" value="Genomic_DNA"/>
</dbReference>
<reference evidence="2" key="1">
    <citation type="journal article" date="2021" name="PeerJ">
        <title>Extensive microbial diversity within the chicken gut microbiome revealed by metagenomics and culture.</title>
        <authorList>
            <person name="Gilroy R."/>
            <person name="Ravi A."/>
            <person name="Getino M."/>
            <person name="Pursley I."/>
            <person name="Horton D.L."/>
            <person name="Alikhan N.F."/>
            <person name="Baker D."/>
            <person name="Gharbi K."/>
            <person name="Hall N."/>
            <person name="Watson M."/>
            <person name="Adriaenssens E.M."/>
            <person name="Foster-Nyarko E."/>
            <person name="Jarju S."/>
            <person name="Secka A."/>
            <person name="Antonio M."/>
            <person name="Oren A."/>
            <person name="Chaudhuri R.R."/>
            <person name="La Ragione R."/>
            <person name="Hildebrand F."/>
            <person name="Pallen M.J."/>
        </authorList>
    </citation>
    <scope>NUCLEOTIDE SEQUENCE</scope>
    <source>
        <strain evidence="2">1719</strain>
    </source>
</reference>
<dbReference type="Proteomes" id="UP000824156">
    <property type="component" value="Unassembled WGS sequence"/>
</dbReference>
<dbReference type="AlphaFoldDB" id="A0A9D2AXS4"/>
<gene>
    <name evidence="2" type="ORF">H9853_02205</name>
</gene>
<dbReference type="SUPFAM" id="SSF56300">
    <property type="entry name" value="Metallo-dependent phosphatases"/>
    <property type="match status" value="1"/>
</dbReference>
<evidence type="ECO:0000259" key="1">
    <source>
        <dbReference type="Pfam" id="PF00149"/>
    </source>
</evidence>
<proteinExistence type="predicted"/>
<dbReference type="Gene3D" id="3.60.21.10">
    <property type="match status" value="1"/>
</dbReference>
<dbReference type="Pfam" id="PF00149">
    <property type="entry name" value="Metallophos"/>
    <property type="match status" value="1"/>
</dbReference>
<protein>
    <submittedName>
        <fullName evidence="2">Metallophosphoesterase</fullName>
    </submittedName>
</protein>